<feature type="region of interest" description="Disordered" evidence="1">
    <location>
        <begin position="293"/>
        <end position="373"/>
    </location>
</feature>
<feature type="region of interest" description="Disordered" evidence="1">
    <location>
        <begin position="904"/>
        <end position="1018"/>
    </location>
</feature>
<proteinExistence type="predicted"/>
<dbReference type="VEuPathDB" id="ToxoDB:EPH_0005570"/>
<feature type="compositionally biased region" description="Polar residues" evidence="1">
    <location>
        <begin position="955"/>
        <end position="968"/>
    </location>
</feature>
<feature type="region of interest" description="Disordered" evidence="1">
    <location>
        <begin position="66"/>
        <end position="102"/>
    </location>
</feature>
<evidence type="ECO:0000313" key="2">
    <source>
        <dbReference type="EMBL" id="CDI73671.1"/>
    </source>
</evidence>
<feature type="region of interest" description="Disordered" evidence="1">
    <location>
        <begin position="1118"/>
        <end position="1140"/>
    </location>
</feature>
<feature type="compositionally biased region" description="Basic and acidic residues" evidence="1">
    <location>
        <begin position="544"/>
        <end position="560"/>
    </location>
</feature>
<feature type="compositionally biased region" description="Basic and acidic residues" evidence="1">
    <location>
        <begin position="1494"/>
        <end position="1505"/>
    </location>
</feature>
<evidence type="ECO:0000313" key="3">
    <source>
        <dbReference type="Proteomes" id="UP000018201"/>
    </source>
</evidence>
<feature type="region of interest" description="Disordered" evidence="1">
    <location>
        <begin position="219"/>
        <end position="272"/>
    </location>
</feature>
<feature type="compositionally biased region" description="Polar residues" evidence="1">
    <location>
        <begin position="1393"/>
        <end position="1402"/>
    </location>
</feature>
<feature type="region of interest" description="Disordered" evidence="1">
    <location>
        <begin position="1448"/>
        <end position="1554"/>
    </location>
</feature>
<feature type="compositionally biased region" description="Low complexity" evidence="1">
    <location>
        <begin position="448"/>
        <end position="463"/>
    </location>
</feature>
<feature type="compositionally biased region" description="Polar residues" evidence="1">
    <location>
        <begin position="1124"/>
        <end position="1133"/>
    </location>
</feature>
<reference evidence="2" key="1">
    <citation type="submission" date="2013-10" db="EMBL/GenBank/DDBJ databases">
        <title>Genomic analysis of the causative agents of coccidiosis in chickens.</title>
        <authorList>
            <person name="Reid A.J."/>
            <person name="Blake D."/>
            <person name="Billington K."/>
            <person name="Browne H."/>
            <person name="Dunn M."/>
            <person name="Hung S."/>
            <person name="Kawahara F."/>
            <person name="Miranda-Saavedra D."/>
            <person name="Mourier T."/>
            <person name="Nagra H."/>
            <person name="Otto T.D."/>
            <person name="Rawlings N."/>
            <person name="Sanchez A."/>
            <person name="Sanders M."/>
            <person name="Subramaniam C."/>
            <person name="Tay Y."/>
            <person name="Dear P."/>
            <person name="Doerig C."/>
            <person name="Gruber A."/>
            <person name="Parkinson J."/>
            <person name="Shirley M."/>
            <person name="Wan K.L."/>
            <person name="Berriman M."/>
            <person name="Tomley F."/>
            <person name="Pain A."/>
        </authorList>
    </citation>
    <scope>NUCLEOTIDE SEQUENCE [LARGE SCALE GENOMIC DNA]</scope>
    <source>
        <strain evidence="2">Houghton</strain>
    </source>
</reference>
<organism evidence="2 3">
    <name type="scientific">Eimeria praecox</name>
    <dbReference type="NCBI Taxonomy" id="51316"/>
    <lineage>
        <taxon>Eukaryota</taxon>
        <taxon>Sar</taxon>
        <taxon>Alveolata</taxon>
        <taxon>Apicomplexa</taxon>
        <taxon>Conoidasida</taxon>
        <taxon>Coccidia</taxon>
        <taxon>Eucoccidiorida</taxon>
        <taxon>Eimeriorina</taxon>
        <taxon>Eimeriidae</taxon>
        <taxon>Eimeria</taxon>
    </lineage>
</organism>
<feature type="region of interest" description="Disordered" evidence="1">
    <location>
        <begin position="119"/>
        <end position="172"/>
    </location>
</feature>
<feature type="region of interest" description="Disordered" evidence="1">
    <location>
        <begin position="1"/>
        <end position="40"/>
    </location>
</feature>
<dbReference type="EMBL" id="HG688746">
    <property type="protein sequence ID" value="CDI73671.1"/>
    <property type="molecule type" value="Genomic_DNA"/>
</dbReference>
<feature type="compositionally biased region" description="Low complexity" evidence="1">
    <location>
        <begin position="246"/>
        <end position="257"/>
    </location>
</feature>
<feature type="region of interest" description="Disordered" evidence="1">
    <location>
        <begin position="1369"/>
        <end position="1409"/>
    </location>
</feature>
<feature type="compositionally biased region" description="Polar residues" evidence="1">
    <location>
        <begin position="84"/>
        <end position="102"/>
    </location>
</feature>
<feature type="compositionally biased region" description="Polar residues" evidence="1">
    <location>
        <begin position="1081"/>
        <end position="1091"/>
    </location>
</feature>
<evidence type="ECO:0008006" key="4">
    <source>
        <dbReference type="Google" id="ProtNLM"/>
    </source>
</evidence>
<evidence type="ECO:0000256" key="1">
    <source>
        <dbReference type="SAM" id="MobiDB-lite"/>
    </source>
</evidence>
<sequence length="1569" mass="167685">MRSLRMSPLLRRASPSGCDSSSLSLDGTSKGLARPNSTSSIEYARKCGSGSDLLVSSELENHLLRRRSHPVRGQNVDAEAPLSAVSTPTRSTTRSAGESNRGITMPDAERVHEKLQQMWDDGELSPRAPRDRSLGYISSSPNSSGKGAPSSSLTPEYAGGTQSCRQNQQQQGMGAPLFISDVRALRQMAPFSSTEEQVLTRSQRRRSSANLLQQLVAAQSCGPSHQGNPESSLQQEQCITRKEQRQQQVVDFHGQQQKEQGDIPESQQQQCQSQTVVEALDLSIGHARGFSSLVASDGVPRGTGARKRRASSPVISTDPFSAHEYHRKGDGDLPADGAPQSSSRKRLSALRTPTQTLVTADATPAAAKVSPRRNSATIAAPYTGTSGNGGGMFDITINCAGSGSSGSTIESPFQKHPPPSPSDFPMSSPINTSTYSPGRDAPAEPKQQGHQTQSHSASTTSGGPPVLGPARKEKQALGSPLRTSPRRTNGEGAPSCPPFQTPRGPCSSLEPQEDPAGASVRQRASQRCLSPLPLVSAGTPNRRAAAEQRGDGPLSRDAREQISSPTAADAHERVRSIMMRAPSTGKASVPYRRVSAAPVSRLKVPPVNSSASIAPLTGSRQAEAAKGPTETPGMRKVHSSPRKTETPASNWHRPGRSSAAPTRVIASEKQCKSQLVPAASPKHSSDRPEKAASEPHTKNRCPSIREPGDSPVPAAATRRRSAARRSIGLASSADPSPSWAPASPSDNLSVSVSPVASQDASDPASALITARSPARFAKGTVSQERKPMPRHGSSPCGVASQSSVSSRNNAADACLAASKGERTSTRAPASGKAVVGAARRGLTRATPSRPSAGRPRANSGKGLFHSAAARSRASVLPIAKPRVLPAAEKQKGVNRITVSCRPAGGAVRGLRSSRGKLPACSSGPRGITGVASSRQGRPAVKCPASIRTKAAVEVSDSTTAKPSATNAAGSKVDVKDTGLAEQDTHNDDLRSNCLSQPELSSASDGIYMPPAQSERAGLEGTDECHKSCAKRTTGCSPVVASTHSTADAGASVSSACATLAQSSWDSATAHPPSRRRSSSPHNLSLQKGTNTEEGDGMCQLGAITPLRRASSVCSLEDGDGRRVSAQQQKNEALQQEWEGRDREYQEKQQKLLQEQQRRERLLAWEQREAELLKNRKALSKEEPSFWGFDPFMVDEEDEKVLTTEELRVEVSRFLKGDLRFHSRADLLRVVKKFSEQTRTTTTTTSSRLNFTKVDQRVVPMAARQVHGTVPHERRRKSILRNSSGSQQAPEGRTRRRGISFSPFNKVQLYMLDEHERASKEAAAHLSQQGEQRQQLRQKLAHQFQLMLLRGDSDLELALIRRELASLYDPEDEDSTAFLSPTLAPGRDTDTESRGSPNPSQQGAAEMRVNDGREPTELVASDGSGLGRLPFTVSPSWRQRPHNVWQEIPGSSQTEPCAEWSPPPSPIEHSRLNTVGDKDGDGCWGTPIAGAGSAIDDKRELGRPENDENENYNATQSPAQLDPAKEMLGSQGPVKELPIEGPTKLFAPEAARRPSVLSRRLSVVPNAQPN</sequence>
<feature type="compositionally biased region" description="Basic and acidic residues" evidence="1">
    <location>
        <begin position="972"/>
        <end position="990"/>
    </location>
</feature>
<protein>
    <recommendedName>
        <fullName evidence="4">Proteophosphoglycan ppg4, related</fullName>
    </recommendedName>
</protein>
<feature type="compositionally biased region" description="Basic and acidic residues" evidence="1">
    <location>
        <begin position="321"/>
        <end position="331"/>
    </location>
</feature>
<dbReference type="Proteomes" id="UP000018201">
    <property type="component" value="Unassembled WGS sequence"/>
</dbReference>
<feature type="compositionally biased region" description="Basic and acidic residues" evidence="1">
    <location>
        <begin position="1467"/>
        <end position="1480"/>
    </location>
</feature>
<feature type="compositionally biased region" description="Basic and acidic residues" evidence="1">
    <location>
        <begin position="683"/>
        <end position="697"/>
    </location>
</feature>
<feature type="region of interest" description="Disordered" evidence="1">
    <location>
        <begin position="403"/>
        <end position="573"/>
    </location>
</feature>
<dbReference type="OrthoDB" id="346466at2759"/>
<feature type="compositionally biased region" description="Low complexity" evidence="1">
    <location>
        <begin position="724"/>
        <end position="746"/>
    </location>
</feature>
<feature type="compositionally biased region" description="Polar residues" evidence="1">
    <location>
        <begin position="219"/>
        <end position="238"/>
    </location>
</feature>
<feature type="compositionally biased region" description="Polar residues" evidence="1">
    <location>
        <begin position="799"/>
        <end position="809"/>
    </location>
</feature>
<feature type="compositionally biased region" description="Polar residues" evidence="1">
    <location>
        <begin position="992"/>
        <end position="1003"/>
    </location>
</feature>
<keyword evidence="3" id="KW-1185">Reference proteome</keyword>
<feature type="region of interest" description="Disordered" evidence="1">
    <location>
        <begin position="1065"/>
        <end position="1097"/>
    </location>
</feature>
<reference evidence="2" key="2">
    <citation type="submission" date="2013-10" db="EMBL/GenBank/DDBJ databases">
        <authorList>
            <person name="Aslett M."/>
        </authorList>
    </citation>
    <scope>NUCLEOTIDE SEQUENCE [LARGE SCALE GENOMIC DNA]</scope>
    <source>
        <strain evidence="2">Houghton</strain>
    </source>
</reference>
<feature type="compositionally biased region" description="Polar residues" evidence="1">
    <location>
        <begin position="747"/>
        <end position="760"/>
    </location>
</feature>
<feature type="compositionally biased region" description="Low complexity" evidence="1">
    <location>
        <begin position="1"/>
        <end position="32"/>
    </location>
</feature>
<name>U6G043_9EIME</name>
<feature type="region of interest" description="Disordered" evidence="1">
    <location>
        <begin position="600"/>
        <end position="870"/>
    </location>
</feature>
<feature type="compositionally biased region" description="Polar residues" evidence="1">
    <location>
        <begin position="136"/>
        <end position="172"/>
    </location>
</feature>
<gene>
    <name evidence="2" type="ORF">EPH_0005570</name>
</gene>
<accession>U6G043</accession>
<feature type="compositionally biased region" description="Polar residues" evidence="1">
    <location>
        <begin position="1279"/>
        <end position="1288"/>
    </location>
</feature>
<feature type="region of interest" description="Disordered" evidence="1">
    <location>
        <begin position="1264"/>
        <end position="1297"/>
    </location>
</feature>